<protein>
    <submittedName>
        <fullName evidence="3">Cathepsin B</fullName>
    </submittedName>
    <submittedName>
        <fullName evidence="4">Cathepsin_B</fullName>
    </submittedName>
</protein>
<comment type="caution">
    <text evidence="3">The sequence shown here is derived from an EMBL/GenBank/DDBJ whole genome shotgun (WGS) entry which is preliminary data.</text>
</comment>
<dbReference type="InterPro" id="IPR013128">
    <property type="entry name" value="Peptidase_C1A"/>
</dbReference>
<gene>
    <name evidence="3" type="ORF">HINF_LOCUS4528</name>
    <name evidence="4" type="ORF">HINF_LOCUS75000</name>
</gene>
<dbReference type="AlphaFoldDB" id="A0AA86NCN2"/>
<reference evidence="3" key="1">
    <citation type="submission" date="2023-06" db="EMBL/GenBank/DDBJ databases">
        <authorList>
            <person name="Kurt Z."/>
        </authorList>
    </citation>
    <scope>NUCLEOTIDE SEQUENCE</scope>
</reference>
<reference evidence="4 5" key="2">
    <citation type="submission" date="2024-07" db="EMBL/GenBank/DDBJ databases">
        <authorList>
            <person name="Akdeniz Z."/>
        </authorList>
    </citation>
    <scope>NUCLEOTIDE SEQUENCE [LARGE SCALE GENOMIC DNA]</scope>
</reference>
<accession>A0AA86NCN2</accession>
<evidence type="ECO:0000256" key="1">
    <source>
        <dbReference type="ARBA" id="ARBA00008455"/>
    </source>
</evidence>
<evidence type="ECO:0000259" key="2">
    <source>
        <dbReference type="SMART" id="SM00645"/>
    </source>
</evidence>
<dbReference type="InterPro" id="IPR000668">
    <property type="entry name" value="Peptidase_C1A_C"/>
</dbReference>
<sequence length="399" mass="44753">MIISISLCSSILQHLEVLKNIPDLKWTPGVSNFLASKSQQELDLLFTPKTAQLLPRKTYSTKSPSTDVPDYIDWSQTHPQCVNVVRDMKNCGSSQVFSTTSILSDLRCIQKKDAQRIQYSEQYVFNCNQDGAGCKYTNDERVFDFLVKSGSVPESCIHLKSDTTGQAEKCQRTCDDGSFQKSAGFKGYEEISSEWFDDQPVFEMEKALVDGPISVLFDLYEDFMFYTGGIYEHKYGKFLDYHRAEVVGYDEEQKSTEQPFSPNCSPSDNLTFQNLTPFSSPYPTISAPILSIHSPYVCVQIPEEQNARSSQWSNSTLSGPWTTAFIIQLSTPSTFFSLVGLTTISGEPFLHEVEHVFDLPVNLDSNGTQDSVGTPEFSMNFHASPVKPAQQPYSQSINC</sequence>
<dbReference type="GO" id="GO:0006508">
    <property type="term" value="P:proteolysis"/>
    <property type="evidence" value="ECO:0007669"/>
    <property type="project" value="InterPro"/>
</dbReference>
<name>A0AA86NCN2_9EUKA</name>
<dbReference type="Pfam" id="PF00112">
    <property type="entry name" value="Peptidase_C1"/>
    <property type="match status" value="1"/>
</dbReference>
<dbReference type="Gene3D" id="3.90.70.10">
    <property type="entry name" value="Cysteine proteinases"/>
    <property type="match status" value="1"/>
</dbReference>
<dbReference type="EMBL" id="CATOUU010000113">
    <property type="protein sequence ID" value="CAI9916883.1"/>
    <property type="molecule type" value="Genomic_DNA"/>
</dbReference>
<evidence type="ECO:0000313" key="4">
    <source>
        <dbReference type="EMBL" id="CAL6108507.1"/>
    </source>
</evidence>
<dbReference type="InterPro" id="IPR038765">
    <property type="entry name" value="Papain-like_cys_pep_sf"/>
</dbReference>
<evidence type="ECO:0000313" key="5">
    <source>
        <dbReference type="Proteomes" id="UP001642409"/>
    </source>
</evidence>
<dbReference type="PANTHER" id="PTHR12411">
    <property type="entry name" value="CYSTEINE PROTEASE FAMILY C1-RELATED"/>
    <property type="match status" value="1"/>
</dbReference>
<dbReference type="SUPFAM" id="SSF54001">
    <property type="entry name" value="Cysteine proteinases"/>
    <property type="match status" value="1"/>
</dbReference>
<comment type="similarity">
    <text evidence="1">Belongs to the peptidase C1 family.</text>
</comment>
<organism evidence="3">
    <name type="scientific">Hexamita inflata</name>
    <dbReference type="NCBI Taxonomy" id="28002"/>
    <lineage>
        <taxon>Eukaryota</taxon>
        <taxon>Metamonada</taxon>
        <taxon>Diplomonadida</taxon>
        <taxon>Hexamitidae</taxon>
        <taxon>Hexamitinae</taxon>
        <taxon>Hexamita</taxon>
    </lineage>
</organism>
<keyword evidence="5" id="KW-1185">Reference proteome</keyword>
<dbReference type="EMBL" id="CAXDID020000652">
    <property type="protein sequence ID" value="CAL6108507.1"/>
    <property type="molecule type" value="Genomic_DNA"/>
</dbReference>
<dbReference type="SMART" id="SM00645">
    <property type="entry name" value="Pept_C1"/>
    <property type="match status" value="1"/>
</dbReference>
<evidence type="ECO:0000313" key="3">
    <source>
        <dbReference type="EMBL" id="CAI9916883.1"/>
    </source>
</evidence>
<dbReference type="Proteomes" id="UP001642409">
    <property type="component" value="Unassembled WGS sequence"/>
</dbReference>
<dbReference type="GO" id="GO:0008234">
    <property type="term" value="F:cysteine-type peptidase activity"/>
    <property type="evidence" value="ECO:0007669"/>
    <property type="project" value="InterPro"/>
</dbReference>
<feature type="domain" description="Peptidase C1A papain C-terminal" evidence="2">
    <location>
        <begin position="68"/>
        <end position="263"/>
    </location>
</feature>
<proteinExistence type="inferred from homology"/>